<reference evidence="3 4" key="1">
    <citation type="submission" date="2021-01" db="EMBL/GenBank/DDBJ databases">
        <title>Carboxyliciviraga sp.nov., isolated from coastal sediments.</title>
        <authorList>
            <person name="Lu D."/>
            <person name="Zhang T."/>
        </authorList>
    </citation>
    <scope>NUCLEOTIDE SEQUENCE [LARGE SCALE GENOMIC DNA]</scope>
    <source>
        <strain evidence="3 4">N1Y132</strain>
    </source>
</reference>
<proteinExistence type="predicted"/>
<evidence type="ECO:0000256" key="1">
    <source>
        <dbReference type="SAM" id="Coils"/>
    </source>
</evidence>
<gene>
    <name evidence="3" type="ORF">JIV24_05110</name>
</gene>
<name>A0ABS1HGC2_9BACT</name>
<dbReference type="EMBL" id="JAENRR010000008">
    <property type="protein sequence ID" value="MBK3516713.1"/>
    <property type="molecule type" value="Genomic_DNA"/>
</dbReference>
<dbReference type="PANTHER" id="PTHR13029">
    <property type="match status" value="1"/>
</dbReference>
<dbReference type="RefSeq" id="WP_200463944.1">
    <property type="nucleotide sequence ID" value="NZ_JAENRR010000008.1"/>
</dbReference>
<sequence>MAVKKSKLSVSRELGRNKRIISGVGSGATNGGGGAFGGGINISGLPLATELAGKFWVIDKEGSESPERTPFVDGLPKATFESMFELVDNEGAPYIRAKYNFTSDGEIMAFADSGQLPASIWDSLPKATTTVLGGVKVGTGLKIDANGLLSIDGELGGGVSSWNDLSDKPTWLNYGTKALFEAGHGHAWSQITSKPSTFTPSSHAHPYEPVFGKNTAFNKNFGTTSSTVAQGNDSRINNGQTAYGWGNHSSAGYALAHSHPYLGSSATAVDSDKLGGSVASEYALKDAHEYISGLWSFDVQVGTVPFLVPAAKNGRVINLNADLLDGYHSSAFPMKSEAAVITSGWTFNSSTKISAGAGIYAKTDSASAFFISRQNAAGSTRQGIYMYPSTLDVLAGGGWKMRVNGTGVRIGDNGNATEALDVNGNGKFSGKLILSSSGENLMLGYNNTYTNPYFAFYESTSRKAYIQWHGDTGLFKFYNDEVDKAFYLGATSYLTSYLGVNKTTAPTEALDVNGNILASSAVKVVSTYTSTLASNSLSFNRNSASYIDQANASGYLAFRHASVIKMRVASNGVSINGSGSAAAPTQALTVTGDILASGEVESYSDIRLKSNFKIIRNPLARLRQLKGCTYDKDDRRSAGLIAQHVQRVLPEAVRGAATKDTYLSIVDSALTGLMVEGIKAVDRKTKNNRERIERLEQENKQLKRELEKLRA</sequence>
<evidence type="ECO:0000313" key="3">
    <source>
        <dbReference type="EMBL" id="MBK3516713.1"/>
    </source>
</evidence>
<feature type="coiled-coil region" evidence="1">
    <location>
        <begin position="678"/>
        <end position="709"/>
    </location>
</feature>
<dbReference type="PROSITE" id="PS51688">
    <property type="entry name" value="ICA"/>
    <property type="match status" value="1"/>
</dbReference>
<accession>A0ABS1HGC2</accession>
<dbReference type="InterPro" id="IPR051577">
    <property type="entry name" value="MRF-like"/>
</dbReference>
<keyword evidence="4" id="KW-1185">Reference proteome</keyword>
<dbReference type="Proteomes" id="UP000605676">
    <property type="component" value="Unassembled WGS sequence"/>
</dbReference>
<organism evidence="3 4">
    <name type="scientific">Carboxylicivirga marina</name>
    <dbReference type="NCBI Taxonomy" id="2800988"/>
    <lineage>
        <taxon>Bacteria</taxon>
        <taxon>Pseudomonadati</taxon>
        <taxon>Bacteroidota</taxon>
        <taxon>Bacteroidia</taxon>
        <taxon>Marinilabiliales</taxon>
        <taxon>Marinilabiliaceae</taxon>
        <taxon>Carboxylicivirga</taxon>
    </lineage>
</organism>
<dbReference type="InterPro" id="IPR030392">
    <property type="entry name" value="S74_ICA"/>
</dbReference>
<keyword evidence="1" id="KW-0175">Coiled coil</keyword>
<feature type="domain" description="Peptidase S74" evidence="2">
    <location>
        <begin position="604"/>
        <end position="699"/>
    </location>
</feature>
<protein>
    <submittedName>
        <fullName evidence="3">Tail fiber domain-containing protein</fullName>
    </submittedName>
</protein>
<dbReference type="Pfam" id="PF13884">
    <property type="entry name" value="Peptidase_S74"/>
    <property type="match status" value="1"/>
</dbReference>
<dbReference type="PANTHER" id="PTHR13029:SF18">
    <property type="entry name" value="MYELIN REGULATORY FACTOR HOMOLOG 1"/>
    <property type="match status" value="1"/>
</dbReference>
<comment type="caution">
    <text evidence="3">The sequence shown here is derived from an EMBL/GenBank/DDBJ whole genome shotgun (WGS) entry which is preliminary data.</text>
</comment>
<evidence type="ECO:0000313" key="4">
    <source>
        <dbReference type="Proteomes" id="UP000605676"/>
    </source>
</evidence>
<evidence type="ECO:0000259" key="2">
    <source>
        <dbReference type="PROSITE" id="PS51688"/>
    </source>
</evidence>